<dbReference type="OrthoDB" id="2560628at2759"/>
<name>A0A166V5J2_9AGAM</name>
<gene>
    <name evidence="3" type="ORF">FIBSPDRAFT_723111</name>
</gene>
<dbReference type="PANTHER" id="PTHR42109:SF2">
    <property type="entry name" value="INTEGRAL MEMBRANE PROTEIN"/>
    <property type="match status" value="1"/>
</dbReference>
<proteinExistence type="predicted"/>
<reference evidence="3 4" key="1">
    <citation type="journal article" date="2016" name="Mol. Biol. Evol.">
        <title>Comparative Genomics of Early-Diverging Mushroom-Forming Fungi Provides Insights into the Origins of Lignocellulose Decay Capabilities.</title>
        <authorList>
            <person name="Nagy L.G."/>
            <person name="Riley R."/>
            <person name="Tritt A."/>
            <person name="Adam C."/>
            <person name="Daum C."/>
            <person name="Floudas D."/>
            <person name="Sun H."/>
            <person name="Yadav J.S."/>
            <person name="Pangilinan J."/>
            <person name="Larsson K.H."/>
            <person name="Matsuura K."/>
            <person name="Barry K."/>
            <person name="Labutti K."/>
            <person name="Kuo R."/>
            <person name="Ohm R.A."/>
            <person name="Bhattacharya S.S."/>
            <person name="Shirouzu T."/>
            <person name="Yoshinaga Y."/>
            <person name="Martin F.M."/>
            <person name="Grigoriev I.V."/>
            <person name="Hibbett D.S."/>
        </authorList>
    </citation>
    <scope>NUCLEOTIDE SEQUENCE [LARGE SCALE GENOMIC DNA]</scope>
    <source>
        <strain evidence="3 4">CBS 109695</strain>
    </source>
</reference>
<dbReference type="Proteomes" id="UP000076532">
    <property type="component" value="Unassembled WGS sequence"/>
</dbReference>
<evidence type="ECO:0000313" key="3">
    <source>
        <dbReference type="EMBL" id="KZP32370.1"/>
    </source>
</evidence>
<evidence type="ECO:0000256" key="1">
    <source>
        <dbReference type="SAM" id="Phobius"/>
    </source>
</evidence>
<evidence type="ECO:0000259" key="2">
    <source>
        <dbReference type="Pfam" id="PF24800"/>
    </source>
</evidence>
<protein>
    <recommendedName>
        <fullName evidence="2">DUF7702 domain-containing protein</fullName>
    </recommendedName>
</protein>
<dbReference type="STRING" id="436010.A0A166V5J2"/>
<keyword evidence="1" id="KW-0472">Membrane</keyword>
<dbReference type="EMBL" id="KV417486">
    <property type="protein sequence ID" value="KZP32370.1"/>
    <property type="molecule type" value="Genomic_DNA"/>
</dbReference>
<feature type="transmembrane region" description="Helical" evidence="1">
    <location>
        <begin position="12"/>
        <end position="29"/>
    </location>
</feature>
<feature type="transmembrane region" description="Helical" evidence="1">
    <location>
        <begin position="70"/>
        <end position="92"/>
    </location>
</feature>
<keyword evidence="4" id="KW-1185">Reference proteome</keyword>
<feature type="transmembrane region" description="Helical" evidence="1">
    <location>
        <begin position="149"/>
        <end position="169"/>
    </location>
</feature>
<dbReference type="InterPro" id="IPR056119">
    <property type="entry name" value="DUF7702"/>
</dbReference>
<keyword evidence="1" id="KW-0812">Transmembrane</keyword>
<keyword evidence="1" id="KW-1133">Transmembrane helix</keyword>
<evidence type="ECO:0000313" key="4">
    <source>
        <dbReference type="Proteomes" id="UP000076532"/>
    </source>
</evidence>
<feature type="transmembrane region" description="Helical" evidence="1">
    <location>
        <begin position="181"/>
        <end position="201"/>
    </location>
</feature>
<dbReference type="PANTHER" id="PTHR42109">
    <property type="entry name" value="UNPLACED GENOMIC SCAFFOLD UM_SCAF_CONTIG_1.265, WHOLE GENOME SHOTGUN SEQUENCE"/>
    <property type="match status" value="1"/>
</dbReference>
<dbReference type="Pfam" id="PF24800">
    <property type="entry name" value="DUF7702"/>
    <property type="match status" value="1"/>
</dbReference>
<organism evidence="3 4">
    <name type="scientific">Athelia psychrophila</name>
    <dbReference type="NCBI Taxonomy" id="1759441"/>
    <lineage>
        <taxon>Eukaryota</taxon>
        <taxon>Fungi</taxon>
        <taxon>Dikarya</taxon>
        <taxon>Basidiomycota</taxon>
        <taxon>Agaricomycotina</taxon>
        <taxon>Agaricomycetes</taxon>
        <taxon>Agaricomycetidae</taxon>
        <taxon>Atheliales</taxon>
        <taxon>Atheliaceae</taxon>
        <taxon>Athelia</taxon>
    </lineage>
</organism>
<feature type="transmembrane region" description="Helical" evidence="1">
    <location>
        <begin position="229"/>
        <end position="250"/>
    </location>
</feature>
<feature type="transmembrane region" description="Helical" evidence="1">
    <location>
        <begin position="38"/>
        <end position="58"/>
    </location>
</feature>
<sequence length="289" mass="31361">MALDKHGDLGAALIPFYLPFIPLTIYLAFRHGFSRSGGWVYLCILAVMRVLAGILLVAAETITPVNVGVYIGAAILEFAGLSPLLLGTLGFVRTVVLSSYRETTALNMAFRLLYLIGILGLILSIVGGSESDTTSISTLKTSTSLRKSGAILLAVLYAILLVIHAFMWANVSKLDMHRRRLLIGISSALPFLLVRTVYSVLSTFSGSPIPGGPPNTSKLAKFNLANGEWYIYLVMGLLMEYITICIYTVVGWRTPATIQRGNDKAADADGYPLEPPAQRQNAYVAPYRV</sequence>
<feature type="transmembrane region" description="Helical" evidence="1">
    <location>
        <begin position="112"/>
        <end position="129"/>
    </location>
</feature>
<accession>A0A166V5J2</accession>
<feature type="domain" description="DUF7702" evidence="2">
    <location>
        <begin position="4"/>
        <end position="253"/>
    </location>
</feature>
<dbReference type="AlphaFoldDB" id="A0A166V5J2"/>